<gene>
    <name evidence="2" type="ordered locus">Desac_0820</name>
</gene>
<name>F2NGS8_DESAR</name>
<dbReference type="EMBL" id="CP002629">
    <property type="protein sequence ID" value="AEB08699.1"/>
    <property type="molecule type" value="Genomic_DNA"/>
</dbReference>
<evidence type="ECO:0000313" key="2">
    <source>
        <dbReference type="EMBL" id="AEB08699.1"/>
    </source>
</evidence>
<dbReference type="PANTHER" id="PTHR38755">
    <property type="entry name" value="5,10-METHYLENETETRAHYDROFOLATE REDUCTASE"/>
    <property type="match status" value="1"/>
</dbReference>
<feature type="domain" description="Methylene-tetrahydrofolate reductase C-terminal-like" evidence="1">
    <location>
        <begin position="112"/>
        <end position="204"/>
    </location>
</feature>
<dbReference type="PANTHER" id="PTHR38755:SF1">
    <property type="entry name" value="METHYLENE-TETRAHYDROFOLATE REDUCTASE C-TERMINAL DOMAIN-CONTAINING PROTEIN"/>
    <property type="match status" value="1"/>
</dbReference>
<dbReference type="Pfam" id="PF12225">
    <property type="entry name" value="DUF5981"/>
    <property type="match status" value="1"/>
</dbReference>
<dbReference type="HOGENOM" id="CLU_107569_0_0_7"/>
<protein>
    <recommendedName>
        <fullName evidence="1">Methylene-tetrahydrofolate reductase C-terminal-like domain-containing protein</fullName>
    </recommendedName>
</protein>
<sequence>MIIARRKPLPEIKESLKGHQRVLLVGCGTCVAVCLAGGEREVKLLASQLEIASRLAGQALTIGEVTVERQCDREFLHDIRHLVKDYDILVSLACGVGVQFLSDLYPDRVVLPGVDTTFIGANEEPGYWTERCRMCGSCYLALTGAVCPITLCPKSLLNGPCAGTRDGKCEVNPEKPCAWTMIYERLEASGRLDQMKDLVPPRDHRLAAHPATQIHQAYKRRYAAHE</sequence>
<dbReference type="InterPro" id="IPR022026">
    <property type="entry name" value="DUF5981"/>
</dbReference>
<dbReference type="eggNOG" id="COG4656">
    <property type="taxonomic scope" value="Bacteria"/>
</dbReference>
<dbReference type="RefSeq" id="WP_013705812.1">
    <property type="nucleotide sequence ID" value="NC_015388.1"/>
</dbReference>
<evidence type="ECO:0000313" key="3">
    <source>
        <dbReference type="Proteomes" id="UP000000483"/>
    </source>
</evidence>
<proteinExistence type="predicted"/>
<reference evidence="2 3" key="1">
    <citation type="journal article" date="2011" name="Stand. Genomic Sci.">
        <title>Complete genome sequence of the acetate-degrading sulfate reducer Desulfobacca acetoxidans type strain (ASRB2).</title>
        <authorList>
            <person name="Goker M."/>
            <person name="Teshima H."/>
            <person name="Lapidus A."/>
            <person name="Nolan M."/>
            <person name="Lucas S."/>
            <person name="Hammon N."/>
            <person name="Deshpande S."/>
            <person name="Cheng J.F."/>
            <person name="Tapia R."/>
            <person name="Han C."/>
            <person name="Goodwin L."/>
            <person name="Pitluck S."/>
            <person name="Huntemann M."/>
            <person name="Liolios K."/>
            <person name="Ivanova N."/>
            <person name="Pagani I."/>
            <person name="Mavromatis K."/>
            <person name="Ovchinikova G."/>
            <person name="Pati A."/>
            <person name="Chen A."/>
            <person name="Palaniappan K."/>
            <person name="Land M."/>
            <person name="Hauser L."/>
            <person name="Brambilla E.M."/>
            <person name="Rohde M."/>
            <person name="Spring S."/>
            <person name="Detter J.C."/>
            <person name="Woyke T."/>
            <person name="Bristow J."/>
            <person name="Eisen J.A."/>
            <person name="Markowitz V."/>
            <person name="Hugenholtz P."/>
            <person name="Kyrpides N.C."/>
            <person name="Klenk H.P."/>
        </authorList>
    </citation>
    <scope>NUCLEOTIDE SEQUENCE [LARGE SCALE GENOMIC DNA]</scope>
    <source>
        <strain evidence="3">ATCC 700848 / DSM 11109 / ASRB2</strain>
    </source>
</reference>
<dbReference type="STRING" id="880072.Desac_0820"/>
<organism evidence="2 3">
    <name type="scientific">Desulfobacca acetoxidans (strain ATCC 700848 / DSM 11109 / ASRB2)</name>
    <dbReference type="NCBI Taxonomy" id="880072"/>
    <lineage>
        <taxon>Bacteria</taxon>
        <taxon>Pseudomonadati</taxon>
        <taxon>Thermodesulfobacteriota</taxon>
        <taxon>Desulfobaccia</taxon>
        <taxon>Desulfobaccales</taxon>
        <taxon>Desulfobaccaceae</taxon>
        <taxon>Desulfobacca</taxon>
    </lineage>
</organism>
<keyword evidence="3" id="KW-1185">Reference proteome</keyword>
<dbReference type="Proteomes" id="UP000000483">
    <property type="component" value="Chromosome"/>
</dbReference>
<accession>F2NGS8</accession>
<dbReference type="AlphaFoldDB" id="F2NGS8"/>
<dbReference type="KEGG" id="dao:Desac_0820"/>
<dbReference type="OrthoDB" id="9803687at2"/>
<reference evidence="3" key="2">
    <citation type="submission" date="2011-03" db="EMBL/GenBank/DDBJ databases">
        <title>The complete genome of Desulfobacca acetoxidans DSM 11109.</title>
        <authorList>
            <consortium name="US DOE Joint Genome Institute (JGI-PGF)"/>
            <person name="Lucas S."/>
            <person name="Copeland A."/>
            <person name="Lapidus A."/>
            <person name="Bruce D."/>
            <person name="Goodwin L."/>
            <person name="Pitluck S."/>
            <person name="Peters L."/>
            <person name="Kyrpides N."/>
            <person name="Mavromatis K."/>
            <person name="Ivanova N."/>
            <person name="Ovchinnikova G."/>
            <person name="Teshima H."/>
            <person name="Detter J.C."/>
            <person name="Han C."/>
            <person name="Land M."/>
            <person name="Hauser L."/>
            <person name="Markowitz V."/>
            <person name="Cheng J.-F."/>
            <person name="Hugenholtz P."/>
            <person name="Woyke T."/>
            <person name="Wu D."/>
            <person name="Spring S."/>
            <person name="Schueler E."/>
            <person name="Brambilla E."/>
            <person name="Klenk H.-P."/>
            <person name="Eisen J.A."/>
        </authorList>
    </citation>
    <scope>NUCLEOTIDE SEQUENCE [LARGE SCALE GENOMIC DNA]</scope>
    <source>
        <strain evidence="3">ATCC 700848 / DSM 11109 / ASRB2</strain>
    </source>
</reference>
<evidence type="ECO:0000259" key="1">
    <source>
        <dbReference type="Pfam" id="PF12225"/>
    </source>
</evidence>